<evidence type="ECO:0000259" key="3">
    <source>
        <dbReference type="PROSITE" id="PS51733"/>
    </source>
</evidence>
<dbReference type="Proteomes" id="UP001165289">
    <property type="component" value="Unassembled WGS sequence"/>
</dbReference>
<protein>
    <submittedName>
        <fullName evidence="4">Biotin--protein ligase</fullName>
    </submittedName>
</protein>
<dbReference type="AlphaFoldDB" id="A0AAV7JU10"/>
<dbReference type="GO" id="GO:0004077">
    <property type="term" value="F:biotin--[biotin carboxyl-carrier protein] ligase activity"/>
    <property type="evidence" value="ECO:0007669"/>
    <property type="project" value="InterPro"/>
</dbReference>
<dbReference type="InterPro" id="IPR004143">
    <property type="entry name" value="BPL_LPL_catalytic"/>
</dbReference>
<feature type="domain" description="BPL/LPL catalytic" evidence="3">
    <location>
        <begin position="263"/>
        <end position="461"/>
    </location>
</feature>
<dbReference type="GO" id="GO:0005737">
    <property type="term" value="C:cytoplasm"/>
    <property type="evidence" value="ECO:0007669"/>
    <property type="project" value="TreeGrafter"/>
</dbReference>
<dbReference type="InterPro" id="IPR045864">
    <property type="entry name" value="aa-tRNA-synth_II/BPL/LPL"/>
</dbReference>
<dbReference type="Pfam" id="PF03099">
    <property type="entry name" value="BPL_LplA_LipB"/>
    <property type="match status" value="1"/>
</dbReference>
<dbReference type="EMBL" id="JAKMXF010000300">
    <property type="protein sequence ID" value="KAI6651969.1"/>
    <property type="molecule type" value="Genomic_DNA"/>
</dbReference>
<reference evidence="4 5" key="1">
    <citation type="journal article" date="2023" name="BMC Biol.">
        <title>The compact genome of the sponge Oopsacas minuta (Hexactinellida) is lacking key metazoan core genes.</title>
        <authorList>
            <person name="Santini S."/>
            <person name="Schenkelaars Q."/>
            <person name="Jourda C."/>
            <person name="Duchesne M."/>
            <person name="Belahbib H."/>
            <person name="Rocher C."/>
            <person name="Selva M."/>
            <person name="Riesgo A."/>
            <person name="Vervoort M."/>
            <person name="Leys S.P."/>
            <person name="Kodjabachian L."/>
            <person name="Le Bivic A."/>
            <person name="Borchiellini C."/>
            <person name="Claverie J.M."/>
            <person name="Renard E."/>
        </authorList>
    </citation>
    <scope>NUCLEOTIDE SEQUENCE [LARGE SCALE GENOMIC DNA]</scope>
    <source>
        <strain evidence="4">SPO-2</strain>
    </source>
</reference>
<organism evidence="4 5">
    <name type="scientific">Oopsacas minuta</name>
    <dbReference type="NCBI Taxonomy" id="111878"/>
    <lineage>
        <taxon>Eukaryota</taxon>
        <taxon>Metazoa</taxon>
        <taxon>Porifera</taxon>
        <taxon>Hexactinellida</taxon>
        <taxon>Hexasterophora</taxon>
        <taxon>Lyssacinosida</taxon>
        <taxon>Leucopsacidae</taxon>
        <taxon>Oopsacas</taxon>
    </lineage>
</organism>
<comment type="caution">
    <text evidence="4">The sequence shown here is derived from an EMBL/GenBank/DDBJ whole genome shotgun (WGS) entry which is preliminary data.</text>
</comment>
<keyword evidence="2 4" id="KW-0436">Ligase</keyword>
<evidence type="ECO:0000256" key="2">
    <source>
        <dbReference type="ARBA" id="ARBA00022598"/>
    </source>
</evidence>
<dbReference type="PANTHER" id="PTHR12835">
    <property type="entry name" value="BIOTIN PROTEIN LIGASE"/>
    <property type="match status" value="1"/>
</dbReference>
<dbReference type="SUPFAM" id="SSF55681">
    <property type="entry name" value="Class II aaRS and biotin synthetases"/>
    <property type="match status" value="1"/>
</dbReference>
<gene>
    <name evidence="4" type="ORF">LOD99_4514</name>
</gene>
<dbReference type="PANTHER" id="PTHR12835:SF5">
    <property type="entry name" value="BIOTIN--PROTEIN LIGASE"/>
    <property type="match status" value="1"/>
</dbReference>
<dbReference type="PROSITE" id="PS51733">
    <property type="entry name" value="BPL_LPL_CATALYTIC"/>
    <property type="match status" value="1"/>
</dbReference>
<name>A0AAV7JU10_9METZ</name>
<dbReference type="InterPro" id="IPR004408">
    <property type="entry name" value="Biotin_CoA_COase_ligase"/>
</dbReference>
<evidence type="ECO:0000313" key="5">
    <source>
        <dbReference type="Proteomes" id="UP001165289"/>
    </source>
</evidence>
<evidence type="ECO:0000256" key="1">
    <source>
        <dbReference type="ARBA" id="ARBA00009934"/>
    </source>
</evidence>
<comment type="similarity">
    <text evidence="1">Belongs to the biotin--protein ligase family.</text>
</comment>
<dbReference type="NCBIfam" id="TIGR00121">
    <property type="entry name" value="birA_ligase"/>
    <property type="match status" value="1"/>
</dbReference>
<proteinExistence type="inferred from homology"/>
<evidence type="ECO:0000313" key="4">
    <source>
        <dbReference type="EMBL" id="KAI6651969.1"/>
    </source>
</evidence>
<sequence length="534" mass="60597">MANHTSLKTIVFCLSPNSQFPLLTIKELLSLSLNSTSFVTHTITYNDIFITPWIENTNILILDQTDDVDISLLSKQLNIFQEQFSGCVVSFDSKYSSFCHQNYSVKLLSDCNNTNIVQANSDSQGNNTNRQQNIEDFISVYAIQSGVTIVCDARLLKLLTEDKDMTCKLYLFKQLMYKCGISTLSDSIPNPKITAGYLVIEDLVLKNKFLGEIQANYASKPFKESELKISFLPSISPEWKEPSHNFLPISFDKNPPTNLFDTDLYFQNINTNYLGRALIYSEVTTSSLDILNPRFVFSLSGDLSLLVLCSIQTQGRGRGPNQWVSPSGCLMFSHLISIKQKSFLFARVTLLQHIISVAIVHSIRSIQEYENVDLCLKWPNDIYYGNSMKLGGVLVKNYSMGSTNKCIFSVGMNVATEKLFSLNSVIDEYNMKNKSSLPHLRLEYVLARTLNILEIFLEDIEAGRLSEILELYYKYWLHADAEITVWNSEDNFIIQALDEYGYLTVKSKNDEQVYSIQPDGNSFDMLKGCITKKV</sequence>
<accession>A0AAV7JU10</accession>
<dbReference type="Gene3D" id="3.30.930.10">
    <property type="entry name" value="Bira Bifunctional Protein, Domain 2"/>
    <property type="match status" value="1"/>
</dbReference>
<keyword evidence="5" id="KW-1185">Reference proteome</keyword>